<evidence type="ECO:0000313" key="2">
    <source>
        <dbReference type="Proteomes" id="UP001369082"/>
    </source>
</evidence>
<organism evidence="1 2">
    <name type="scientific">Psychromonas aquatilis</name>
    <dbReference type="NCBI Taxonomy" id="2005072"/>
    <lineage>
        <taxon>Bacteria</taxon>
        <taxon>Pseudomonadati</taxon>
        <taxon>Pseudomonadota</taxon>
        <taxon>Gammaproteobacteria</taxon>
        <taxon>Alteromonadales</taxon>
        <taxon>Psychromonadaceae</taxon>
        <taxon>Psychromonas</taxon>
    </lineage>
</organism>
<proteinExistence type="predicted"/>
<sequence>MNPKTIDLIRDLSVSYENKDLNIAFDLMEIAYKARPSGPFIKKKFLEYKKALENPAPIEQHAKLKNLVESGEVAIIPIGLRCYTSKMIKNKLGIQQASLPFNSGFFSPDAVASVFENPHINLAFDNELTQTVCIKTERNMDTTYGLGVKFESSTYEHINSIAINKNVNSINKYLDSTFGYYTLDKTHNFVLAHYNWHPLSDPIKSNGVTNPEQNLKKINETLNKRILRMLDMCNKAKHILFIFGDHQNYKYLQIDNKHYFLNDFDRLNKICSKKYDSKFSIISNINNVDIDQILNVLK</sequence>
<evidence type="ECO:0000313" key="1">
    <source>
        <dbReference type="EMBL" id="MEL0630920.1"/>
    </source>
</evidence>
<comment type="caution">
    <text evidence="1">The sequence shown here is derived from an EMBL/GenBank/DDBJ whole genome shotgun (WGS) entry which is preliminary data.</text>
</comment>
<dbReference type="Proteomes" id="UP001369082">
    <property type="component" value="Unassembled WGS sequence"/>
</dbReference>
<keyword evidence="2" id="KW-1185">Reference proteome</keyword>
<dbReference type="RefSeq" id="WP_341599094.1">
    <property type="nucleotide sequence ID" value="NZ_JBAKAZ010000123.1"/>
</dbReference>
<name>A0ABU9GUB6_9GAMM</name>
<gene>
    <name evidence="1" type="ORF">V6256_15095</name>
</gene>
<protein>
    <recommendedName>
        <fullName evidence="3">Sulfatase-like protein</fullName>
    </recommendedName>
</protein>
<dbReference type="EMBL" id="JBAKAZ010000123">
    <property type="protein sequence ID" value="MEL0630920.1"/>
    <property type="molecule type" value="Genomic_DNA"/>
</dbReference>
<accession>A0ABU9GUB6</accession>
<evidence type="ECO:0008006" key="3">
    <source>
        <dbReference type="Google" id="ProtNLM"/>
    </source>
</evidence>
<reference evidence="1 2" key="1">
    <citation type="submission" date="2024-02" db="EMBL/GenBank/DDBJ databases">
        <title>Bacteria isolated from the canopy kelp, Nereocystis luetkeana.</title>
        <authorList>
            <person name="Pfister C.A."/>
            <person name="Younker I.T."/>
            <person name="Light S.H."/>
        </authorList>
    </citation>
    <scope>NUCLEOTIDE SEQUENCE [LARGE SCALE GENOMIC DNA]</scope>
    <source>
        <strain evidence="1 2">TI.1.05</strain>
    </source>
</reference>